<reference evidence="2" key="1">
    <citation type="submission" date="2020-04" db="EMBL/GenBank/DDBJ databases">
        <authorList>
            <person name="Chiriac C."/>
            <person name="Salcher M."/>
            <person name="Ghai R."/>
            <person name="Kavagutti S V."/>
        </authorList>
    </citation>
    <scope>NUCLEOTIDE SEQUENCE</scope>
</reference>
<protein>
    <submittedName>
        <fullName evidence="2">Uncharacterized protein</fullName>
    </submittedName>
</protein>
<proteinExistence type="predicted"/>
<dbReference type="EMBL" id="LR796139">
    <property type="protein sequence ID" value="CAB4120943.1"/>
    <property type="molecule type" value="Genomic_DNA"/>
</dbReference>
<feature type="compositionally biased region" description="Low complexity" evidence="1">
    <location>
        <begin position="132"/>
        <end position="152"/>
    </location>
</feature>
<organism evidence="2">
    <name type="scientific">uncultured Caudovirales phage</name>
    <dbReference type="NCBI Taxonomy" id="2100421"/>
    <lineage>
        <taxon>Viruses</taxon>
        <taxon>Duplodnaviria</taxon>
        <taxon>Heunggongvirae</taxon>
        <taxon>Uroviricota</taxon>
        <taxon>Caudoviricetes</taxon>
        <taxon>Peduoviridae</taxon>
        <taxon>Maltschvirus</taxon>
        <taxon>Maltschvirus maltsch</taxon>
    </lineage>
</organism>
<evidence type="ECO:0000313" key="2">
    <source>
        <dbReference type="EMBL" id="CAB4120943.1"/>
    </source>
</evidence>
<feature type="region of interest" description="Disordered" evidence="1">
    <location>
        <begin position="129"/>
        <end position="152"/>
    </location>
</feature>
<accession>A0A6J5KHS3</accession>
<gene>
    <name evidence="2" type="ORF">UFOVP1_46</name>
</gene>
<sequence>MAYTGPMGAYSNGDDPGPEGIIAAQNAGLTVGTVAGSPGMAVENPWGTGPGYMVPRQGTPQVQTPQGVPQQAPAPNNPIFPASNGQVTGQGMGTMPPAGMGGSGGSPMPIAPPGAGAGWVNGVMMAQQNARANDSQSNQDQQQANQNQQSANANEAFGWQRSMVARQQAIMQGMSQAAQAGGYTGVIDFLKVADPDRAMAFENAKDNLDQNIMKTDVMKNITIPQAKQEAMFQAYGHLGSMGFALLHAPPGQQQAMYDQMQPMVKAVMGPNAPSNVQDFAPIALLGVAQAAGVNQLMQAQKTASNMSSKTGQAIDDYTKASNYYGTDSPQASAALQNVQQMQQTQGFNNDKASFLAAQQGPQEVQKLNQQLQDSQKSFNAVNTAHSNLGHVLINPGQAQAPGNDANLAINYITTMIGKVPRVNPQTGELLDSESMPEQALKTYDQATIGGGFTPDVRQSLLEQENQMYNSQKANMDAQTSRYKANAVMRGLPVDQIVSPIATTPQGQYTTEQLTNMKDIQTQVINNNQKASPQAKAAALQQLNTQYQQHIKAANVNIDPTDAAMINNVTAASGNQGRQ</sequence>
<name>A0A6J5KHS3_9CAUD</name>
<evidence type="ECO:0000256" key="1">
    <source>
        <dbReference type="SAM" id="MobiDB-lite"/>
    </source>
</evidence>